<keyword evidence="3" id="KW-1185">Reference proteome</keyword>
<proteinExistence type="predicted"/>
<name>A0A151MY73_ALLMI</name>
<evidence type="ECO:0000256" key="1">
    <source>
        <dbReference type="SAM" id="MobiDB-lite"/>
    </source>
</evidence>
<feature type="compositionally biased region" description="Polar residues" evidence="1">
    <location>
        <begin position="49"/>
        <end position="75"/>
    </location>
</feature>
<dbReference type="Proteomes" id="UP000050525">
    <property type="component" value="Unassembled WGS sequence"/>
</dbReference>
<feature type="region of interest" description="Disordered" evidence="1">
    <location>
        <begin position="37"/>
        <end position="81"/>
    </location>
</feature>
<evidence type="ECO:0000313" key="2">
    <source>
        <dbReference type="EMBL" id="KYO29369.1"/>
    </source>
</evidence>
<sequence length="81" mass="9259">MDFKSLKKELPHKKTPKDFKLFKKKISTIILLADEDTVEEKGNTRDDSLSTASLNSASKHGSMTRKTSQIKSCQNFEKRQN</sequence>
<protein>
    <submittedName>
        <fullName evidence="2">Uncharacterized protein</fullName>
    </submittedName>
</protein>
<reference evidence="2 3" key="1">
    <citation type="journal article" date="2012" name="Genome Biol.">
        <title>Sequencing three crocodilian genomes to illuminate the evolution of archosaurs and amniotes.</title>
        <authorList>
            <person name="St John J.A."/>
            <person name="Braun E.L."/>
            <person name="Isberg S.R."/>
            <person name="Miles L.G."/>
            <person name="Chong A.Y."/>
            <person name="Gongora J."/>
            <person name="Dalzell P."/>
            <person name="Moran C."/>
            <person name="Bed'hom B."/>
            <person name="Abzhanov A."/>
            <person name="Burgess S.C."/>
            <person name="Cooksey A.M."/>
            <person name="Castoe T.A."/>
            <person name="Crawford N.G."/>
            <person name="Densmore L.D."/>
            <person name="Drew J.C."/>
            <person name="Edwards S.V."/>
            <person name="Faircloth B.C."/>
            <person name="Fujita M.K."/>
            <person name="Greenwold M.J."/>
            <person name="Hoffmann F.G."/>
            <person name="Howard J.M."/>
            <person name="Iguchi T."/>
            <person name="Janes D.E."/>
            <person name="Khan S.Y."/>
            <person name="Kohno S."/>
            <person name="de Koning A.J."/>
            <person name="Lance S.L."/>
            <person name="McCarthy F.M."/>
            <person name="McCormack J.E."/>
            <person name="Merchant M.E."/>
            <person name="Peterson D.G."/>
            <person name="Pollock D.D."/>
            <person name="Pourmand N."/>
            <person name="Raney B.J."/>
            <person name="Roessler K.A."/>
            <person name="Sanford J.R."/>
            <person name="Sawyer R.H."/>
            <person name="Schmidt C.J."/>
            <person name="Triplett E.W."/>
            <person name="Tuberville T.D."/>
            <person name="Venegas-Anaya M."/>
            <person name="Howard J.T."/>
            <person name="Jarvis E.D."/>
            <person name="Guillette L.J.Jr."/>
            <person name="Glenn T.C."/>
            <person name="Green R.E."/>
            <person name="Ray D.A."/>
        </authorList>
    </citation>
    <scope>NUCLEOTIDE SEQUENCE [LARGE SCALE GENOMIC DNA]</scope>
    <source>
        <strain evidence="2">KSC_2009_1</strain>
    </source>
</reference>
<feature type="compositionally biased region" description="Basic and acidic residues" evidence="1">
    <location>
        <begin position="39"/>
        <end position="48"/>
    </location>
</feature>
<accession>A0A151MY73</accession>
<organism evidence="2 3">
    <name type="scientific">Alligator mississippiensis</name>
    <name type="common">American alligator</name>
    <dbReference type="NCBI Taxonomy" id="8496"/>
    <lineage>
        <taxon>Eukaryota</taxon>
        <taxon>Metazoa</taxon>
        <taxon>Chordata</taxon>
        <taxon>Craniata</taxon>
        <taxon>Vertebrata</taxon>
        <taxon>Euteleostomi</taxon>
        <taxon>Archelosauria</taxon>
        <taxon>Archosauria</taxon>
        <taxon>Crocodylia</taxon>
        <taxon>Alligatoridae</taxon>
        <taxon>Alligatorinae</taxon>
        <taxon>Alligator</taxon>
    </lineage>
</organism>
<dbReference type="AlphaFoldDB" id="A0A151MY73"/>
<evidence type="ECO:0000313" key="3">
    <source>
        <dbReference type="Proteomes" id="UP000050525"/>
    </source>
</evidence>
<gene>
    <name evidence="2" type="ORF">Y1Q_0017998</name>
</gene>
<comment type="caution">
    <text evidence="2">The sequence shown here is derived from an EMBL/GenBank/DDBJ whole genome shotgun (WGS) entry which is preliminary data.</text>
</comment>
<dbReference type="EMBL" id="AKHW03004704">
    <property type="protein sequence ID" value="KYO29369.1"/>
    <property type="molecule type" value="Genomic_DNA"/>
</dbReference>